<sequence>MNVNNYNGAEEETDHFLSFGKPLSTSDVEVKVFGQQNLEVEEAEEFLLMELFMVKKVQKKMRNISLLPISWYCLQAFETQGTFCPITKVQLIQANKERKAMLEAGKPSTW</sequence>
<evidence type="ECO:0000313" key="2">
    <source>
        <dbReference type="Proteomes" id="UP001469553"/>
    </source>
</evidence>
<dbReference type="Proteomes" id="UP001469553">
    <property type="component" value="Unassembled WGS sequence"/>
</dbReference>
<dbReference type="EMBL" id="JAHRIP010068954">
    <property type="protein sequence ID" value="MEQ2308450.1"/>
    <property type="molecule type" value="Genomic_DNA"/>
</dbReference>
<organism evidence="1 2">
    <name type="scientific">Ameca splendens</name>
    <dbReference type="NCBI Taxonomy" id="208324"/>
    <lineage>
        <taxon>Eukaryota</taxon>
        <taxon>Metazoa</taxon>
        <taxon>Chordata</taxon>
        <taxon>Craniata</taxon>
        <taxon>Vertebrata</taxon>
        <taxon>Euteleostomi</taxon>
        <taxon>Actinopterygii</taxon>
        <taxon>Neopterygii</taxon>
        <taxon>Teleostei</taxon>
        <taxon>Neoteleostei</taxon>
        <taxon>Acanthomorphata</taxon>
        <taxon>Ovalentaria</taxon>
        <taxon>Atherinomorphae</taxon>
        <taxon>Cyprinodontiformes</taxon>
        <taxon>Goodeidae</taxon>
        <taxon>Ameca</taxon>
    </lineage>
</organism>
<evidence type="ECO:0000313" key="1">
    <source>
        <dbReference type="EMBL" id="MEQ2308450.1"/>
    </source>
</evidence>
<proteinExistence type="predicted"/>
<protein>
    <submittedName>
        <fullName evidence="1">Uncharacterized protein</fullName>
    </submittedName>
</protein>
<gene>
    <name evidence="1" type="ORF">AMECASPLE_028404</name>
</gene>
<name>A0ABV0ZSA7_9TELE</name>
<reference evidence="1 2" key="1">
    <citation type="submission" date="2021-06" db="EMBL/GenBank/DDBJ databases">
        <authorList>
            <person name="Palmer J.M."/>
        </authorList>
    </citation>
    <scope>NUCLEOTIDE SEQUENCE [LARGE SCALE GENOMIC DNA]</scope>
    <source>
        <strain evidence="1 2">AS_MEX2019</strain>
        <tissue evidence="1">Muscle</tissue>
    </source>
</reference>
<keyword evidence="2" id="KW-1185">Reference proteome</keyword>
<accession>A0ABV0ZSA7</accession>
<comment type="caution">
    <text evidence="1">The sequence shown here is derived from an EMBL/GenBank/DDBJ whole genome shotgun (WGS) entry which is preliminary data.</text>
</comment>